<gene>
    <name evidence="1" type="ORF">KY465_06035</name>
</gene>
<accession>A0ABS6WLK0</accession>
<sequence length="194" mass="21376">MIILGFDPSKYTGWAVYDTDRHLSAMECGILDIPKKADPYFAGEQIALRTTELLRQVGFKRIDFAVLEEQALAQIGRSNAAGIIYPWVSTTAVVGQLAAFQIPYGTLPSGTWRTMFFGKGFKPPKDCNGKNAWKAAAIAQCEMEGITLPTGASKHNAAEACAVAVCWREAKVHAGRYHEPLMRLLQKRNEREAA</sequence>
<comment type="caution">
    <text evidence="1">The sequence shown here is derived from an EMBL/GenBank/DDBJ whole genome shotgun (WGS) entry which is preliminary data.</text>
</comment>
<dbReference type="RefSeq" id="WP_219200801.1">
    <property type="nucleotide sequence ID" value="NZ_JAHWQX010000002.1"/>
</dbReference>
<name>A0ABS6WLK0_9HYPH</name>
<dbReference type="EMBL" id="JAHWQX010000002">
    <property type="protein sequence ID" value="MBW3096833.1"/>
    <property type="molecule type" value="Genomic_DNA"/>
</dbReference>
<protein>
    <submittedName>
        <fullName evidence="1">Uncharacterized protein</fullName>
    </submittedName>
</protein>
<keyword evidence="2" id="KW-1185">Reference proteome</keyword>
<proteinExistence type="predicted"/>
<evidence type="ECO:0000313" key="1">
    <source>
        <dbReference type="EMBL" id="MBW3096833.1"/>
    </source>
</evidence>
<reference evidence="1" key="1">
    <citation type="submission" date="2021-07" db="EMBL/GenBank/DDBJ databases">
        <title>Pseudohoeflea marina sp. nov. a polyhydroxyalcanoate-producing bacterium.</title>
        <authorList>
            <person name="Zheng W."/>
            <person name="Yu S."/>
            <person name="Huang Y."/>
        </authorList>
    </citation>
    <scope>NUCLEOTIDE SEQUENCE</scope>
    <source>
        <strain evidence="1">DP4N28-3</strain>
    </source>
</reference>
<dbReference type="Proteomes" id="UP001430804">
    <property type="component" value="Unassembled WGS sequence"/>
</dbReference>
<evidence type="ECO:0000313" key="2">
    <source>
        <dbReference type="Proteomes" id="UP001430804"/>
    </source>
</evidence>
<organism evidence="1 2">
    <name type="scientific">Pseudohoeflea coraliihabitans</name>
    <dbReference type="NCBI Taxonomy" id="2860393"/>
    <lineage>
        <taxon>Bacteria</taxon>
        <taxon>Pseudomonadati</taxon>
        <taxon>Pseudomonadota</taxon>
        <taxon>Alphaproteobacteria</taxon>
        <taxon>Hyphomicrobiales</taxon>
        <taxon>Rhizobiaceae</taxon>
        <taxon>Pseudohoeflea</taxon>
    </lineage>
</organism>